<feature type="compositionally biased region" description="Low complexity" evidence="2">
    <location>
        <begin position="265"/>
        <end position="283"/>
    </location>
</feature>
<evidence type="ECO:0000256" key="1">
    <source>
        <dbReference type="PROSITE-ProRule" id="PRU00117"/>
    </source>
</evidence>
<reference evidence="4 5" key="1">
    <citation type="journal article" date="2018" name="Plant J.">
        <title>Genome sequences of Chlorella sorokiniana UTEX 1602 and Micractinium conductrix SAG 241.80: implications to maltose excretion by a green alga.</title>
        <authorList>
            <person name="Arriola M.B."/>
            <person name="Velmurugan N."/>
            <person name="Zhang Y."/>
            <person name="Plunkett M.H."/>
            <person name="Hondzo H."/>
            <person name="Barney B.M."/>
        </authorList>
    </citation>
    <scope>NUCLEOTIDE SEQUENCE [LARGE SCALE GENOMIC DNA]</scope>
    <source>
        <strain evidence="5">UTEX 1602</strain>
    </source>
</reference>
<feature type="region of interest" description="Disordered" evidence="2">
    <location>
        <begin position="503"/>
        <end position="523"/>
    </location>
</feature>
<evidence type="ECO:0000256" key="2">
    <source>
        <dbReference type="SAM" id="MobiDB-lite"/>
    </source>
</evidence>
<protein>
    <submittedName>
        <fullName evidence="4">Basic proline-rich-like isoform X2</fullName>
    </submittedName>
</protein>
<dbReference type="Pfam" id="PF22675">
    <property type="entry name" value="KH-I_KHDC4-BBP"/>
    <property type="match status" value="1"/>
</dbReference>
<dbReference type="InterPro" id="IPR004087">
    <property type="entry name" value="KH_dom"/>
</dbReference>
<keyword evidence="1" id="KW-0694">RNA-binding</keyword>
<feature type="compositionally biased region" description="Pro residues" evidence="2">
    <location>
        <begin position="184"/>
        <end position="193"/>
    </location>
</feature>
<evidence type="ECO:0000259" key="3">
    <source>
        <dbReference type="SMART" id="SM00322"/>
    </source>
</evidence>
<dbReference type="GO" id="GO:0003723">
    <property type="term" value="F:RNA binding"/>
    <property type="evidence" value="ECO:0007669"/>
    <property type="project" value="UniProtKB-UniRule"/>
</dbReference>
<proteinExistence type="predicted"/>
<dbReference type="SMART" id="SM00322">
    <property type="entry name" value="KH"/>
    <property type="match status" value="1"/>
</dbReference>
<dbReference type="InterPro" id="IPR055256">
    <property type="entry name" value="KH_1_KHDC4/BBP-like"/>
</dbReference>
<organism evidence="4 5">
    <name type="scientific">Chlorella sorokiniana</name>
    <name type="common">Freshwater green alga</name>
    <dbReference type="NCBI Taxonomy" id="3076"/>
    <lineage>
        <taxon>Eukaryota</taxon>
        <taxon>Viridiplantae</taxon>
        <taxon>Chlorophyta</taxon>
        <taxon>core chlorophytes</taxon>
        <taxon>Trebouxiophyceae</taxon>
        <taxon>Chlorellales</taxon>
        <taxon>Chlorellaceae</taxon>
        <taxon>Chlorella clade</taxon>
        <taxon>Chlorella</taxon>
    </lineage>
</organism>
<feature type="region of interest" description="Disordered" evidence="2">
    <location>
        <begin position="1"/>
        <end position="28"/>
    </location>
</feature>
<feature type="compositionally biased region" description="Low complexity" evidence="2">
    <location>
        <begin position="163"/>
        <end position="183"/>
    </location>
</feature>
<dbReference type="STRING" id="3076.A0A2P6U0J7"/>
<comment type="caution">
    <text evidence="4">The sequence shown here is derived from an EMBL/GenBank/DDBJ whole genome shotgun (WGS) entry which is preliminary data.</text>
</comment>
<dbReference type="Gene3D" id="3.30.1370.10">
    <property type="entry name" value="K Homology domain, type 1"/>
    <property type="match status" value="1"/>
</dbReference>
<feature type="compositionally biased region" description="Polar residues" evidence="2">
    <location>
        <begin position="205"/>
        <end position="228"/>
    </location>
</feature>
<feature type="region of interest" description="Disordered" evidence="2">
    <location>
        <begin position="163"/>
        <end position="325"/>
    </location>
</feature>
<feature type="compositionally biased region" description="Pro residues" evidence="2">
    <location>
        <begin position="253"/>
        <end position="264"/>
    </location>
</feature>
<sequence length="589" mass="58821">MPKGGGSKSPTSSPAQSKLKRLSQLVSARQPERERLTFAVYFPRPPYRGAQYRAARGKDGLYNFTGLVLGHGGATVQRIQKASGAKVEVRDAAGNLNGAHPSSHGDPSLHAWVAATSRQRLDKAVALLLEVLQPTNTQLRPITVAPGGSAVLQPVIPADWPEAAEAAAEAAAADAEAAEAAPAAKPPPPPPPANAWASNRLLKQVSRQLSPVSSLQRSQGPTGSSNVSSEDEDGEIPSPVSAAASREGVQACLPPPPPPPPPRSGPQSPKQPAVAAPEAQPAVPSTPEQPSLPRPAPHSLSPAQQPEEQDAAPEQEQQGLQAAGQQQMAVVFATGLHSGDSGSAGLPVTPPASPQRSPVVAQLDFGTADATASIVPGGTRSSSAGAIMPSASLDAADSGATCLGDSPAGAAASFDASGSSAMSLDGTGSSAMSLGGTGSSMVGLGPQLSGSSSRMLSAAPSSAASWSLWDQGGSGSSFYEQLQAAASDTFSVRTSSSSHSAGAAAHLGASHSRSPLEAAASPAGLSRQGLGAGLASPTFGSPGLGSPPHAAAAALLQQQLLLAQAQQADAEHDMHQLLAAVASMATLDG</sequence>
<evidence type="ECO:0000313" key="5">
    <source>
        <dbReference type="Proteomes" id="UP000239899"/>
    </source>
</evidence>
<dbReference type="EMBL" id="LHPG02000003">
    <property type="protein sequence ID" value="PRW59835.1"/>
    <property type="molecule type" value="Genomic_DNA"/>
</dbReference>
<name>A0A2P6U0J7_CHLSO</name>
<dbReference type="OrthoDB" id="6777263at2759"/>
<dbReference type="AlphaFoldDB" id="A0A2P6U0J7"/>
<feature type="compositionally biased region" description="Low complexity" evidence="2">
    <location>
        <begin position="503"/>
        <end position="513"/>
    </location>
</feature>
<accession>A0A2P6U0J7</accession>
<dbReference type="InterPro" id="IPR036612">
    <property type="entry name" value="KH_dom_type_1_sf"/>
</dbReference>
<dbReference type="SUPFAM" id="SSF54791">
    <property type="entry name" value="Eukaryotic type KH-domain (KH-domain type I)"/>
    <property type="match status" value="1"/>
</dbReference>
<evidence type="ECO:0000313" key="4">
    <source>
        <dbReference type="EMBL" id="PRW59835.1"/>
    </source>
</evidence>
<feature type="domain" description="K Homology" evidence="3">
    <location>
        <begin position="32"/>
        <end position="133"/>
    </location>
</feature>
<feature type="compositionally biased region" description="Low complexity" evidence="2">
    <location>
        <begin position="314"/>
        <end position="325"/>
    </location>
</feature>
<dbReference type="Proteomes" id="UP000239899">
    <property type="component" value="Unassembled WGS sequence"/>
</dbReference>
<keyword evidence="5" id="KW-1185">Reference proteome</keyword>
<dbReference type="PROSITE" id="PS50084">
    <property type="entry name" value="KH_TYPE_1"/>
    <property type="match status" value="1"/>
</dbReference>
<gene>
    <name evidence="4" type="ORF">C2E21_1586</name>
</gene>